<dbReference type="Proteomes" id="UP001597469">
    <property type="component" value="Unassembled WGS sequence"/>
</dbReference>
<dbReference type="RefSeq" id="WP_381527259.1">
    <property type="nucleotide sequence ID" value="NZ_JBHULN010000023.1"/>
</dbReference>
<reference evidence="2" key="1">
    <citation type="journal article" date="2019" name="Int. J. Syst. Evol. Microbiol.">
        <title>The Global Catalogue of Microorganisms (GCM) 10K type strain sequencing project: providing services to taxonomists for standard genome sequencing and annotation.</title>
        <authorList>
            <consortium name="The Broad Institute Genomics Platform"/>
            <consortium name="The Broad Institute Genome Sequencing Center for Infectious Disease"/>
            <person name="Wu L."/>
            <person name="Ma J."/>
        </authorList>
    </citation>
    <scope>NUCLEOTIDE SEQUENCE [LARGE SCALE GENOMIC DNA]</scope>
    <source>
        <strain evidence="2">KCTC 42805</strain>
    </source>
</reference>
<proteinExistence type="predicted"/>
<protein>
    <submittedName>
        <fullName evidence="1">Tetratricopeptide repeat protein</fullName>
    </submittedName>
</protein>
<gene>
    <name evidence="1" type="ORF">ACFSUS_25465</name>
</gene>
<organism evidence="1 2">
    <name type="scientific">Spirosoma soli</name>
    <dbReference type="NCBI Taxonomy" id="1770529"/>
    <lineage>
        <taxon>Bacteria</taxon>
        <taxon>Pseudomonadati</taxon>
        <taxon>Bacteroidota</taxon>
        <taxon>Cytophagia</taxon>
        <taxon>Cytophagales</taxon>
        <taxon>Cytophagaceae</taxon>
        <taxon>Spirosoma</taxon>
    </lineage>
</organism>
<accession>A0ABW5MAE0</accession>
<name>A0ABW5MAE0_9BACT</name>
<keyword evidence="2" id="KW-1185">Reference proteome</keyword>
<dbReference type="EMBL" id="JBHULN010000023">
    <property type="protein sequence ID" value="MFD2574010.1"/>
    <property type="molecule type" value="Genomic_DNA"/>
</dbReference>
<comment type="caution">
    <text evidence="1">The sequence shown here is derived from an EMBL/GenBank/DDBJ whole genome shotgun (WGS) entry which is preliminary data.</text>
</comment>
<evidence type="ECO:0000313" key="2">
    <source>
        <dbReference type="Proteomes" id="UP001597469"/>
    </source>
</evidence>
<sequence>MKTLFITLVSFIIGQAAFGQSDKYQKAMEKNVAQFDSVRTTPTLLTLMNNFERIGSVEKSQWLPYYYAGMCAMNLANQEKDKNQVDSWADKADAFAIKADSLSPKNSEISCLRATIHFARINVDFMSRGPKYSALGGEALQQALTQNPNNPRAMVVLAQLKWSAPEGYGGDKAMSCQLAARATQLFAQNIPNTIEPHWGQSSAQQIMKKCEGQTAQK</sequence>
<evidence type="ECO:0000313" key="1">
    <source>
        <dbReference type="EMBL" id="MFD2574010.1"/>
    </source>
</evidence>